<dbReference type="GO" id="GO:0005643">
    <property type="term" value="C:nuclear pore"/>
    <property type="evidence" value="ECO:0007669"/>
    <property type="project" value="UniProtKB-SubCell"/>
</dbReference>
<evidence type="ECO:0000256" key="3">
    <source>
        <dbReference type="ARBA" id="ARBA00022816"/>
    </source>
</evidence>
<evidence type="ECO:0000256" key="4">
    <source>
        <dbReference type="ARBA" id="ARBA00022927"/>
    </source>
</evidence>
<name>A0A7L2VTF0_9AVES</name>
<keyword evidence="8" id="KW-0175">Coiled coil</keyword>
<accession>A0A7L2VTF0</accession>
<dbReference type="AlphaFoldDB" id="A0A7L2VTF0"/>
<dbReference type="OrthoDB" id="341482at2759"/>
<comment type="caution">
    <text evidence="9">The sequence shown here is derived from an EMBL/GenBank/DDBJ whole genome shotgun (WGS) entry which is preliminary data.</text>
</comment>
<gene>
    <name evidence="9" type="primary">Nup88</name>
    <name evidence="9" type="ORF">BRALEP_R06442</name>
</gene>
<dbReference type="GO" id="GO:0006606">
    <property type="term" value="P:protein import into nucleus"/>
    <property type="evidence" value="ECO:0007669"/>
    <property type="project" value="TreeGrafter"/>
</dbReference>
<dbReference type="Proteomes" id="UP000520535">
    <property type="component" value="Unassembled WGS sequence"/>
</dbReference>
<proteinExistence type="predicted"/>
<dbReference type="InterPro" id="IPR037700">
    <property type="entry name" value="NUP88/NUP82"/>
</dbReference>
<sequence>STVHPASPPLLCTREEDDEAVSPLRALAQPQQTFEKHIRGILQRSSANPLLLKSADPDAAPPPEECLQLLSRATQVFREEYILKQDLAKEEIQQRVKLLWGQKKKQLEDLNYCREERKSLREMAERLADKYEEAKEKHEDVMNRMKKVLRSLHSQLPVLSDTERDMKKELQTIHDQLQHLRNALRQVKMKKEYQQKKMERGTSSCKPSITLSAYQSKCIQIVLKEEGEHIREMVKQINDIRSHMNF</sequence>
<evidence type="ECO:0000256" key="1">
    <source>
        <dbReference type="ARBA" id="ARBA00004567"/>
    </source>
</evidence>
<keyword evidence="4" id="KW-0653">Protein transport</keyword>
<dbReference type="EMBL" id="VYZX01027009">
    <property type="protein sequence ID" value="NXS61514.1"/>
    <property type="molecule type" value="Genomic_DNA"/>
</dbReference>
<comment type="subcellular location">
    <subcellularLocation>
        <location evidence="1">Nucleus</location>
        <location evidence="1">Nuclear pore complex</location>
    </subcellularLocation>
</comment>
<dbReference type="InterPro" id="IPR019321">
    <property type="entry name" value="Nucleoporin_Nup88"/>
</dbReference>
<feature type="coiled-coil region" evidence="8">
    <location>
        <begin position="110"/>
        <end position="190"/>
    </location>
</feature>
<protein>
    <submittedName>
        <fullName evidence="9">NUP88 protein</fullName>
    </submittedName>
</protein>
<feature type="non-terminal residue" evidence="9">
    <location>
        <position position="1"/>
    </location>
</feature>
<evidence type="ECO:0000256" key="8">
    <source>
        <dbReference type="SAM" id="Coils"/>
    </source>
</evidence>
<keyword evidence="3" id="KW-0509">mRNA transport</keyword>
<dbReference type="PANTHER" id="PTHR13257">
    <property type="entry name" value="NUCLEOPORIN NUP84-RELATED"/>
    <property type="match status" value="1"/>
</dbReference>
<keyword evidence="2" id="KW-0813">Transport</keyword>
<keyword evidence="10" id="KW-1185">Reference proteome</keyword>
<dbReference type="PANTHER" id="PTHR13257:SF0">
    <property type="entry name" value="NUCLEAR PORE COMPLEX PROTEIN NUP88"/>
    <property type="match status" value="1"/>
</dbReference>
<feature type="non-terminal residue" evidence="9">
    <location>
        <position position="246"/>
    </location>
</feature>
<evidence type="ECO:0000313" key="10">
    <source>
        <dbReference type="Proteomes" id="UP000520535"/>
    </source>
</evidence>
<keyword evidence="7" id="KW-0539">Nucleus</keyword>
<keyword evidence="5" id="KW-0811">Translocation</keyword>
<evidence type="ECO:0000256" key="7">
    <source>
        <dbReference type="ARBA" id="ARBA00023242"/>
    </source>
</evidence>
<evidence type="ECO:0000313" key="9">
    <source>
        <dbReference type="EMBL" id="NXS61514.1"/>
    </source>
</evidence>
<organism evidence="9 10">
    <name type="scientific">Brachypteracias leptosomus</name>
    <name type="common">short-legged ground-roller</name>
    <dbReference type="NCBI Taxonomy" id="135165"/>
    <lineage>
        <taxon>Eukaryota</taxon>
        <taxon>Metazoa</taxon>
        <taxon>Chordata</taxon>
        <taxon>Craniata</taxon>
        <taxon>Vertebrata</taxon>
        <taxon>Euteleostomi</taxon>
        <taxon>Archelosauria</taxon>
        <taxon>Archosauria</taxon>
        <taxon>Dinosauria</taxon>
        <taxon>Saurischia</taxon>
        <taxon>Theropoda</taxon>
        <taxon>Coelurosauria</taxon>
        <taxon>Aves</taxon>
        <taxon>Neognathae</taxon>
        <taxon>Neoaves</taxon>
        <taxon>Telluraves</taxon>
        <taxon>Coraciimorphae</taxon>
        <taxon>Coraciiformes</taxon>
        <taxon>Brachypteraciidae</taxon>
        <taxon>Brachypteracias</taxon>
    </lineage>
</organism>
<reference evidence="9 10" key="1">
    <citation type="submission" date="2019-09" db="EMBL/GenBank/DDBJ databases">
        <title>Bird 10,000 Genomes (B10K) Project - Family phase.</title>
        <authorList>
            <person name="Zhang G."/>
        </authorList>
    </citation>
    <scope>NUCLEOTIDE SEQUENCE [LARGE SCALE GENOMIC DNA]</scope>
    <source>
        <strain evidence="9">B10K-DU-012-52</strain>
    </source>
</reference>
<keyword evidence="6" id="KW-0906">Nuclear pore complex</keyword>
<dbReference type="GO" id="GO:0000056">
    <property type="term" value="P:ribosomal small subunit export from nucleus"/>
    <property type="evidence" value="ECO:0007669"/>
    <property type="project" value="InterPro"/>
</dbReference>
<evidence type="ECO:0000256" key="5">
    <source>
        <dbReference type="ARBA" id="ARBA00023010"/>
    </source>
</evidence>
<dbReference type="Pfam" id="PF10168">
    <property type="entry name" value="Nup88"/>
    <property type="match status" value="1"/>
</dbReference>
<dbReference type="GO" id="GO:0017056">
    <property type="term" value="F:structural constituent of nuclear pore"/>
    <property type="evidence" value="ECO:0007669"/>
    <property type="project" value="InterPro"/>
</dbReference>
<dbReference type="GO" id="GO:0006406">
    <property type="term" value="P:mRNA export from nucleus"/>
    <property type="evidence" value="ECO:0007669"/>
    <property type="project" value="TreeGrafter"/>
</dbReference>
<dbReference type="GO" id="GO:0000055">
    <property type="term" value="P:ribosomal large subunit export from nucleus"/>
    <property type="evidence" value="ECO:0007669"/>
    <property type="project" value="InterPro"/>
</dbReference>
<evidence type="ECO:0000256" key="2">
    <source>
        <dbReference type="ARBA" id="ARBA00022448"/>
    </source>
</evidence>
<evidence type="ECO:0000256" key="6">
    <source>
        <dbReference type="ARBA" id="ARBA00023132"/>
    </source>
</evidence>